<accession>A0A1L9S7T8</accession>
<proteinExistence type="predicted"/>
<dbReference type="SUPFAM" id="SSF52540">
    <property type="entry name" value="P-loop containing nucleoside triphosphate hydrolases"/>
    <property type="match status" value="1"/>
</dbReference>
<organism evidence="3 4">
    <name type="scientific">Penicilliopsis zonata CBS 506.65</name>
    <dbReference type="NCBI Taxonomy" id="1073090"/>
    <lineage>
        <taxon>Eukaryota</taxon>
        <taxon>Fungi</taxon>
        <taxon>Dikarya</taxon>
        <taxon>Ascomycota</taxon>
        <taxon>Pezizomycotina</taxon>
        <taxon>Eurotiomycetes</taxon>
        <taxon>Eurotiomycetidae</taxon>
        <taxon>Eurotiales</taxon>
        <taxon>Aspergillaceae</taxon>
        <taxon>Penicilliopsis</taxon>
    </lineage>
</organism>
<dbReference type="PANTHER" id="PTHR10039">
    <property type="entry name" value="AMELOGENIN"/>
    <property type="match status" value="1"/>
</dbReference>
<dbReference type="Pfam" id="PF24883">
    <property type="entry name" value="NPHP3_N"/>
    <property type="match status" value="1"/>
</dbReference>
<dbReference type="OrthoDB" id="1577640at2759"/>
<dbReference type="AlphaFoldDB" id="A0A1L9S7T8"/>
<keyword evidence="1" id="KW-0677">Repeat</keyword>
<evidence type="ECO:0000256" key="1">
    <source>
        <dbReference type="ARBA" id="ARBA00022737"/>
    </source>
</evidence>
<dbReference type="STRING" id="1073090.A0A1L9S7T8"/>
<evidence type="ECO:0000259" key="2">
    <source>
        <dbReference type="Pfam" id="PF24883"/>
    </source>
</evidence>
<feature type="domain" description="Nephrocystin 3-like N-terminal" evidence="2">
    <location>
        <begin position="77"/>
        <end position="197"/>
    </location>
</feature>
<dbReference type="Gene3D" id="3.40.50.300">
    <property type="entry name" value="P-loop containing nucleotide triphosphate hydrolases"/>
    <property type="match status" value="1"/>
</dbReference>
<dbReference type="EMBL" id="KV878353">
    <property type="protein sequence ID" value="OJJ43204.1"/>
    <property type="molecule type" value="Genomic_DNA"/>
</dbReference>
<reference evidence="4" key="1">
    <citation type="journal article" date="2017" name="Genome Biol.">
        <title>Comparative genomics reveals high biological diversity and specific adaptations in the industrially and medically important fungal genus Aspergillus.</title>
        <authorList>
            <person name="de Vries R.P."/>
            <person name="Riley R."/>
            <person name="Wiebenga A."/>
            <person name="Aguilar-Osorio G."/>
            <person name="Amillis S."/>
            <person name="Uchima C.A."/>
            <person name="Anderluh G."/>
            <person name="Asadollahi M."/>
            <person name="Askin M."/>
            <person name="Barry K."/>
            <person name="Battaglia E."/>
            <person name="Bayram O."/>
            <person name="Benocci T."/>
            <person name="Braus-Stromeyer S.A."/>
            <person name="Caldana C."/>
            <person name="Canovas D."/>
            <person name="Cerqueira G.C."/>
            <person name="Chen F."/>
            <person name="Chen W."/>
            <person name="Choi C."/>
            <person name="Clum A."/>
            <person name="Dos Santos R.A."/>
            <person name="Damasio A.R."/>
            <person name="Diallinas G."/>
            <person name="Emri T."/>
            <person name="Fekete E."/>
            <person name="Flipphi M."/>
            <person name="Freyberg S."/>
            <person name="Gallo A."/>
            <person name="Gournas C."/>
            <person name="Habgood R."/>
            <person name="Hainaut M."/>
            <person name="Harispe M.L."/>
            <person name="Henrissat B."/>
            <person name="Hilden K.S."/>
            <person name="Hope R."/>
            <person name="Hossain A."/>
            <person name="Karabika E."/>
            <person name="Karaffa L."/>
            <person name="Karanyi Z."/>
            <person name="Krasevec N."/>
            <person name="Kuo A."/>
            <person name="Kusch H."/>
            <person name="LaButti K."/>
            <person name="Lagendijk E.L."/>
            <person name="Lapidus A."/>
            <person name="Levasseur A."/>
            <person name="Lindquist E."/>
            <person name="Lipzen A."/>
            <person name="Logrieco A.F."/>
            <person name="MacCabe A."/>
            <person name="Maekelae M.R."/>
            <person name="Malavazi I."/>
            <person name="Melin P."/>
            <person name="Meyer V."/>
            <person name="Mielnichuk N."/>
            <person name="Miskei M."/>
            <person name="Molnar A.P."/>
            <person name="Mule G."/>
            <person name="Ngan C.Y."/>
            <person name="Orejas M."/>
            <person name="Orosz E."/>
            <person name="Ouedraogo J.P."/>
            <person name="Overkamp K.M."/>
            <person name="Park H.-S."/>
            <person name="Perrone G."/>
            <person name="Piumi F."/>
            <person name="Punt P.J."/>
            <person name="Ram A.F."/>
            <person name="Ramon A."/>
            <person name="Rauscher S."/>
            <person name="Record E."/>
            <person name="Riano-Pachon D.M."/>
            <person name="Robert V."/>
            <person name="Roehrig J."/>
            <person name="Ruller R."/>
            <person name="Salamov A."/>
            <person name="Salih N.S."/>
            <person name="Samson R.A."/>
            <person name="Sandor E."/>
            <person name="Sanguinetti M."/>
            <person name="Schuetze T."/>
            <person name="Sepcic K."/>
            <person name="Shelest E."/>
            <person name="Sherlock G."/>
            <person name="Sophianopoulou V."/>
            <person name="Squina F.M."/>
            <person name="Sun H."/>
            <person name="Susca A."/>
            <person name="Todd R.B."/>
            <person name="Tsang A."/>
            <person name="Unkles S.E."/>
            <person name="van de Wiele N."/>
            <person name="van Rossen-Uffink D."/>
            <person name="Oliveira J.V."/>
            <person name="Vesth T.C."/>
            <person name="Visser J."/>
            <person name="Yu J.-H."/>
            <person name="Zhou M."/>
            <person name="Andersen M.R."/>
            <person name="Archer D.B."/>
            <person name="Baker S.E."/>
            <person name="Benoit I."/>
            <person name="Brakhage A.A."/>
            <person name="Braus G.H."/>
            <person name="Fischer R."/>
            <person name="Frisvad J.C."/>
            <person name="Goldman G.H."/>
            <person name="Houbraken J."/>
            <person name="Oakley B."/>
            <person name="Pocsi I."/>
            <person name="Scazzocchio C."/>
            <person name="Seiboth B."/>
            <person name="vanKuyk P.A."/>
            <person name="Wortman J."/>
            <person name="Dyer P.S."/>
            <person name="Grigoriev I.V."/>
        </authorList>
    </citation>
    <scope>NUCLEOTIDE SEQUENCE [LARGE SCALE GENOMIC DNA]</scope>
    <source>
        <strain evidence="4">CBS 506.65</strain>
    </source>
</reference>
<dbReference type="InterPro" id="IPR027417">
    <property type="entry name" value="P-loop_NTPase"/>
</dbReference>
<dbReference type="PANTHER" id="PTHR10039:SF16">
    <property type="entry name" value="GPI INOSITOL-DEACYLASE"/>
    <property type="match status" value="1"/>
</dbReference>
<sequence>MNEYRALSREIQQDTRKIQEDFQSLTLIRNGQFFYFFRQSLELTRTAGEQNKVLDWLSPIDVSERHRAARAKHEPTTGDWLVESTEMKMWLANSMEFMWIHGIPGAGKTVLCSTIIENVQKICRKHAEPKPACIYYYFDFGERERQTMVSFVRSILAQLSRQYDTLPADVQELYQNRSKRGQEPTTDQLVETLFTLLKRPE</sequence>
<dbReference type="InterPro" id="IPR056884">
    <property type="entry name" value="NPHP3-like_N"/>
</dbReference>
<dbReference type="VEuPathDB" id="FungiDB:ASPZODRAFT_1172448"/>
<dbReference type="RefSeq" id="XP_022577714.1">
    <property type="nucleotide sequence ID" value="XM_022721168.1"/>
</dbReference>
<dbReference type="Proteomes" id="UP000184188">
    <property type="component" value="Unassembled WGS sequence"/>
</dbReference>
<evidence type="ECO:0000313" key="4">
    <source>
        <dbReference type="Proteomes" id="UP000184188"/>
    </source>
</evidence>
<protein>
    <recommendedName>
        <fullName evidence="2">Nephrocystin 3-like N-terminal domain-containing protein</fullName>
    </recommendedName>
</protein>
<name>A0A1L9S7T8_9EURO</name>
<dbReference type="GeneID" id="34607633"/>
<gene>
    <name evidence="3" type="ORF">ASPZODRAFT_1172448</name>
</gene>
<evidence type="ECO:0000313" key="3">
    <source>
        <dbReference type="EMBL" id="OJJ43204.1"/>
    </source>
</evidence>
<keyword evidence="4" id="KW-1185">Reference proteome</keyword>